<dbReference type="Pfam" id="PF02367">
    <property type="entry name" value="TsaE"/>
    <property type="match status" value="1"/>
</dbReference>
<evidence type="ECO:0000256" key="4">
    <source>
        <dbReference type="ARBA" id="ARBA00022490"/>
    </source>
</evidence>
<dbReference type="SUPFAM" id="SSF52540">
    <property type="entry name" value="P-loop containing nucleoside triphosphate hydrolases"/>
    <property type="match status" value="1"/>
</dbReference>
<dbReference type="InterPro" id="IPR003442">
    <property type="entry name" value="T6A_TsaE"/>
</dbReference>
<evidence type="ECO:0000256" key="3">
    <source>
        <dbReference type="ARBA" id="ARBA00019010"/>
    </source>
</evidence>
<comment type="subcellular location">
    <subcellularLocation>
        <location evidence="1">Cytoplasm</location>
    </subcellularLocation>
</comment>
<proteinExistence type="inferred from homology"/>
<dbReference type="InterPro" id="IPR027417">
    <property type="entry name" value="P-loop_NTPase"/>
</dbReference>
<dbReference type="NCBIfam" id="TIGR00150">
    <property type="entry name" value="T6A_YjeE"/>
    <property type="match status" value="1"/>
</dbReference>
<evidence type="ECO:0000256" key="10">
    <source>
        <dbReference type="ARBA" id="ARBA00032441"/>
    </source>
</evidence>
<dbReference type="GO" id="GO:0005524">
    <property type="term" value="F:ATP binding"/>
    <property type="evidence" value="ECO:0007669"/>
    <property type="project" value="UniProtKB-KW"/>
</dbReference>
<comment type="similarity">
    <text evidence="2">Belongs to the TsaE family.</text>
</comment>
<evidence type="ECO:0000313" key="11">
    <source>
        <dbReference type="EMBL" id="MBC8431167.1"/>
    </source>
</evidence>
<keyword evidence="6" id="KW-0479">Metal-binding</keyword>
<evidence type="ECO:0000256" key="8">
    <source>
        <dbReference type="ARBA" id="ARBA00022840"/>
    </source>
</evidence>
<dbReference type="GO" id="GO:0046872">
    <property type="term" value="F:metal ion binding"/>
    <property type="evidence" value="ECO:0007669"/>
    <property type="project" value="UniProtKB-KW"/>
</dbReference>
<comment type="caution">
    <text evidence="11">The sequence shown here is derived from an EMBL/GenBank/DDBJ whole genome shotgun (WGS) entry which is preliminary data.</text>
</comment>
<protein>
    <recommendedName>
        <fullName evidence="3">tRNA threonylcarbamoyladenosine biosynthesis protein TsaE</fullName>
    </recommendedName>
    <alternativeName>
        <fullName evidence="10">t(6)A37 threonylcarbamoyladenosine biosynthesis protein TsaE</fullName>
    </alternativeName>
</protein>
<evidence type="ECO:0000256" key="5">
    <source>
        <dbReference type="ARBA" id="ARBA00022694"/>
    </source>
</evidence>
<keyword evidence="8" id="KW-0067">ATP-binding</keyword>
<evidence type="ECO:0000256" key="2">
    <source>
        <dbReference type="ARBA" id="ARBA00007599"/>
    </source>
</evidence>
<evidence type="ECO:0000256" key="1">
    <source>
        <dbReference type="ARBA" id="ARBA00004496"/>
    </source>
</evidence>
<name>A0A8J6TQ40_9BACT</name>
<gene>
    <name evidence="11" type="primary">tsaE</name>
    <name evidence="11" type="ORF">H8D96_04535</name>
</gene>
<evidence type="ECO:0000313" key="12">
    <source>
        <dbReference type="Proteomes" id="UP000605201"/>
    </source>
</evidence>
<evidence type="ECO:0000256" key="9">
    <source>
        <dbReference type="ARBA" id="ARBA00022842"/>
    </source>
</evidence>
<reference evidence="11 12" key="1">
    <citation type="submission" date="2020-08" db="EMBL/GenBank/DDBJ databases">
        <title>Bridging the membrane lipid divide: bacteria of the FCB group superphylum have the potential to synthesize archaeal ether lipids.</title>
        <authorList>
            <person name="Villanueva L."/>
            <person name="Von Meijenfeldt F.A.B."/>
            <person name="Westbye A.B."/>
            <person name="Yadav S."/>
            <person name="Hopmans E.C."/>
            <person name="Dutilh B.E."/>
            <person name="Sinninghe Damste J.S."/>
        </authorList>
    </citation>
    <scope>NUCLEOTIDE SEQUENCE [LARGE SCALE GENOMIC DNA]</scope>
    <source>
        <strain evidence="11">NIOZ-UU17</strain>
    </source>
</reference>
<keyword evidence="9" id="KW-0460">Magnesium</keyword>
<evidence type="ECO:0000256" key="6">
    <source>
        <dbReference type="ARBA" id="ARBA00022723"/>
    </source>
</evidence>
<organism evidence="11 12">
    <name type="scientific">Candidatus Desulfatibia vada</name>
    <dbReference type="NCBI Taxonomy" id="2841696"/>
    <lineage>
        <taxon>Bacteria</taxon>
        <taxon>Pseudomonadati</taxon>
        <taxon>Thermodesulfobacteriota</taxon>
        <taxon>Desulfobacteria</taxon>
        <taxon>Desulfobacterales</taxon>
        <taxon>Desulfobacterales incertae sedis</taxon>
        <taxon>Candidatus Desulfatibia</taxon>
    </lineage>
</organism>
<dbReference type="PANTHER" id="PTHR33540">
    <property type="entry name" value="TRNA THREONYLCARBAMOYLADENOSINE BIOSYNTHESIS PROTEIN TSAE"/>
    <property type="match status" value="1"/>
</dbReference>
<keyword evidence="7" id="KW-0547">Nucleotide-binding</keyword>
<dbReference type="EMBL" id="JACNIG010000118">
    <property type="protein sequence ID" value="MBC8431167.1"/>
    <property type="molecule type" value="Genomic_DNA"/>
</dbReference>
<dbReference type="Proteomes" id="UP000605201">
    <property type="component" value="Unassembled WGS sequence"/>
</dbReference>
<sequence>MHAANIKFQLTTNSPEETRQLGEKIGQHIQAGMVIALFGDLGSGKTVFIQGLARGLGVPADYYVTSPSYTLINEYPARHTLFHVDLYRINHPMDFEEIGLFEIMHNSGVVAVEWADRLQKDLLGEHVSVKLETPDVESRNIYITAYGLEPTNLLKKLQIKS</sequence>
<dbReference type="PANTHER" id="PTHR33540:SF2">
    <property type="entry name" value="TRNA THREONYLCARBAMOYLADENOSINE BIOSYNTHESIS PROTEIN TSAE"/>
    <property type="match status" value="1"/>
</dbReference>
<keyword evidence="4" id="KW-0963">Cytoplasm</keyword>
<dbReference type="GO" id="GO:0005737">
    <property type="term" value="C:cytoplasm"/>
    <property type="evidence" value="ECO:0007669"/>
    <property type="project" value="UniProtKB-SubCell"/>
</dbReference>
<dbReference type="AlphaFoldDB" id="A0A8J6TQ40"/>
<keyword evidence="5" id="KW-0819">tRNA processing</keyword>
<dbReference type="GO" id="GO:0002949">
    <property type="term" value="P:tRNA threonylcarbamoyladenosine modification"/>
    <property type="evidence" value="ECO:0007669"/>
    <property type="project" value="InterPro"/>
</dbReference>
<dbReference type="Gene3D" id="3.40.50.300">
    <property type="entry name" value="P-loop containing nucleotide triphosphate hydrolases"/>
    <property type="match status" value="1"/>
</dbReference>
<evidence type="ECO:0000256" key="7">
    <source>
        <dbReference type="ARBA" id="ARBA00022741"/>
    </source>
</evidence>
<accession>A0A8J6TQ40</accession>